<reference evidence="2 3" key="1">
    <citation type="submission" date="2020-10" db="EMBL/GenBank/DDBJ databases">
        <title>The Coptis chinensis genome and diversification of protoberbering-type alkaloids.</title>
        <authorList>
            <person name="Wang B."/>
            <person name="Shu S."/>
            <person name="Song C."/>
            <person name="Liu Y."/>
        </authorList>
    </citation>
    <scope>NUCLEOTIDE SEQUENCE [LARGE SCALE GENOMIC DNA]</scope>
    <source>
        <strain evidence="2">HL-2020</strain>
        <tissue evidence="2">Leaf</tissue>
    </source>
</reference>
<name>A0A835HS00_9MAGN</name>
<evidence type="ECO:0000313" key="2">
    <source>
        <dbReference type="EMBL" id="KAF9603362.1"/>
    </source>
</evidence>
<dbReference type="OrthoDB" id="625231at2759"/>
<evidence type="ECO:0000256" key="1">
    <source>
        <dbReference type="ARBA" id="ARBA00006974"/>
    </source>
</evidence>
<evidence type="ECO:0008006" key="4">
    <source>
        <dbReference type="Google" id="ProtNLM"/>
    </source>
</evidence>
<protein>
    <recommendedName>
        <fullName evidence="4">Small auxin up regulated protein</fullName>
    </recommendedName>
</protein>
<dbReference type="EMBL" id="JADFTS010000006">
    <property type="protein sequence ID" value="KAF9603362.1"/>
    <property type="molecule type" value="Genomic_DNA"/>
</dbReference>
<dbReference type="InterPro" id="IPR003676">
    <property type="entry name" value="SAUR_fam"/>
</dbReference>
<dbReference type="GO" id="GO:0009733">
    <property type="term" value="P:response to auxin"/>
    <property type="evidence" value="ECO:0007669"/>
    <property type="project" value="InterPro"/>
</dbReference>
<dbReference type="AlphaFoldDB" id="A0A835HS00"/>
<evidence type="ECO:0000313" key="3">
    <source>
        <dbReference type="Proteomes" id="UP000631114"/>
    </source>
</evidence>
<dbReference type="Pfam" id="PF02519">
    <property type="entry name" value="Auxin_inducible"/>
    <property type="match status" value="1"/>
</dbReference>
<comment type="caution">
    <text evidence="2">The sequence shown here is derived from an EMBL/GenBank/DDBJ whole genome shotgun (WGS) entry which is preliminary data.</text>
</comment>
<proteinExistence type="inferred from homology"/>
<comment type="similarity">
    <text evidence="1">Belongs to the ARG7 family.</text>
</comment>
<dbReference type="Proteomes" id="UP000631114">
    <property type="component" value="Unassembled WGS sequence"/>
</dbReference>
<dbReference type="PANTHER" id="PTHR31929">
    <property type="entry name" value="SAUR-LIKE AUXIN-RESPONSIVE PROTEIN FAMILY-RELATED"/>
    <property type="match status" value="1"/>
</dbReference>
<gene>
    <name evidence="2" type="ORF">IFM89_035497</name>
</gene>
<keyword evidence="3" id="KW-1185">Reference proteome</keyword>
<sequence>MAFGLPAIISRPKRSLRRSLSNSENLIVPKGHIGIYVGVSQQKRFVVPISYLNHPLFLDLLNQAEEEFGFNHPMGGLTIPCDEETFINITVQKLCRRGAEIGRAPYASTWNILAMEYLKDKQMKRGVEMLKKALSVGRQGWKPAPVTVYSCLEYYEEQRDVEEQRSL</sequence>
<organism evidence="2 3">
    <name type="scientific">Coptis chinensis</name>
    <dbReference type="NCBI Taxonomy" id="261450"/>
    <lineage>
        <taxon>Eukaryota</taxon>
        <taxon>Viridiplantae</taxon>
        <taxon>Streptophyta</taxon>
        <taxon>Embryophyta</taxon>
        <taxon>Tracheophyta</taxon>
        <taxon>Spermatophyta</taxon>
        <taxon>Magnoliopsida</taxon>
        <taxon>Ranunculales</taxon>
        <taxon>Ranunculaceae</taxon>
        <taxon>Coptidoideae</taxon>
        <taxon>Coptis</taxon>
    </lineage>
</organism>
<accession>A0A835HS00</accession>